<dbReference type="SUPFAM" id="SSF51735">
    <property type="entry name" value="NAD(P)-binding Rossmann-fold domains"/>
    <property type="match status" value="1"/>
</dbReference>
<dbReference type="EnsemblMetazoa" id="BGLB001341-RC">
    <property type="protein sequence ID" value="BGLB001341-PC"/>
    <property type="gene ID" value="BGLB001341"/>
</dbReference>
<dbReference type="Gene3D" id="3.40.50.720">
    <property type="entry name" value="NAD(P)-binding Rossmann-like Domain"/>
    <property type="match status" value="2"/>
</dbReference>
<dbReference type="SUPFAM" id="SSF52283">
    <property type="entry name" value="Formate/glycerate dehydrogenase catalytic domain-like"/>
    <property type="match status" value="1"/>
</dbReference>
<evidence type="ECO:0000256" key="2">
    <source>
        <dbReference type="ARBA" id="ARBA00023027"/>
    </source>
</evidence>
<dbReference type="GO" id="GO:0016491">
    <property type="term" value="F:oxidoreductase activity"/>
    <property type="evidence" value="ECO:0007669"/>
    <property type="project" value="UniProtKB-KW"/>
</dbReference>
<dbReference type="CDD" id="cd05300">
    <property type="entry name" value="2-Hacid_dh_1"/>
    <property type="match status" value="1"/>
</dbReference>
<dbReference type="AlphaFoldDB" id="A0A2C9JEB1"/>
<dbReference type="Proteomes" id="UP000076420">
    <property type="component" value="Unassembled WGS sequence"/>
</dbReference>
<dbReference type="KEGG" id="bgt:106055007"/>
<evidence type="ECO:0000259" key="3">
    <source>
        <dbReference type="Pfam" id="PF02826"/>
    </source>
</evidence>
<dbReference type="VEuPathDB" id="VectorBase:BGLAX_051233"/>
<evidence type="ECO:0000256" key="1">
    <source>
        <dbReference type="ARBA" id="ARBA00023002"/>
    </source>
</evidence>
<dbReference type="InterPro" id="IPR006140">
    <property type="entry name" value="D-isomer_DH_NAD-bd"/>
</dbReference>
<protein>
    <recommendedName>
        <fullName evidence="3">D-isomer specific 2-hydroxyacid dehydrogenase NAD-binding domain-containing protein</fullName>
    </recommendedName>
</protein>
<dbReference type="VEuPathDB" id="VectorBase:BGLB001341"/>
<dbReference type="GO" id="GO:0051287">
    <property type="term" value="F:NAD binding"/>
    <property type="evidence" value="ECO:0007669"/>
    <property type="project" value="InterPro"/>
</dbReference>
<reference evidence="4" key="1">
    <citation type="submission" date="2020-05" db="UniProtKB">
        <authorList>
            <consortium name="EnsemblMetazoa"/>
        </authorList>
    </citation>
    <scope>IDENTIFICATION</scope>
    <source>
        <strain evidence="4">BB02</strain>
    </source>
</reference>
<organism evidence="4 5">
    <name type="scientific">Biomphalaria glabrata</name>
    <name type="common">Bloodfluke planorb</name>
    <name type="synonym">Freshwater snail</name>
    <dbReference type="NCBI Taxonomy" id="6526"/>
    <lineage>
        <taxon>Eukaryota</taxon>
        <taxon>Metazoa</taxon>
        <taxon>Spiralia</taxon>
        <taxon>Lophotrochozoa</taxon>
        <taxon>Mollusca</taxon>
        <taxon>Gastropoda</taxon>
        <taxon>Heterobranchia</taxon>
        <taxon>Euthyneura</taxon>
        <taxon>Panpulmonata</taxon>
        <taxon>Hygrophila</taxon>
        <taxon>Lymnaeoidea</taxon>
        <taxon>Planorbidae</taxon>
        <taxon>Biomphalaria</taxon>
    </lineage>
</organism>
<dbReference type="InterPro" id="IPR036291">
    <property type="entry name" value="NAD(P)-bd_dom_sf"/>
</dbReference>
<feature type="domain" description="D-isomer specific 2-hydroxyacid dehydrogenase NAD-binding" evidence="3">
    <location>
        <begin position="118"/>
        <end position="300"/>
    </location>
</feature>
<dbReference type="PANTHER" id="PTHR43333:SF1">
    <property type="entry name" value="D-ISOMER SPECIFIC 2-HYDROXYACID DEHYDROGENASE NAD-BINDING DOMAIN-CONTAINING PROTEIN"/>
    <property type="match status" value="1"/>
</dbReference>
<sequence length="337" mass="37822">MSSSPVQTIYVLSSSNGLADHVRRKLKNLDLDIEVKDIPEKEIHALKDDEVEFAVGQIRQLVAILSRETNKIKWIQCTSAGVDHIFKNIDHIKPQKDFIMTRTASLDRGQMMGEYCIGHIIARERGFQIWTEAQRRADYDRKAAPSFRMLRDLTVGFLGVGSLGGEIARMCRAVGMSVWAGVTDRRFESWASPSQEFDHVIPMSRLDDLLKQCDYVVATLPSTPETRGLLSGDVLQACKVKQTVLINLGRGDLIDDLSLIKAISNGWLGGAILDVLDQEPLPPDNPLWSLPNVTITPHISCQAKNSLDIVAENYVDNVLRYLRGERLQNYVDFNKGY</sequence>
<dbReference type="FunFam" id="3.40.50.720:FF:000363">
    <property type="entry name" value="D-isomer specific 2-hydroxyacid dehydrogenase"/>
    <property type="match status" value="1"/>
</dbReference>
<dbReference type="STRING" id="6526.A0A2C9JEB1"/>
<name>A0A2C9JEB1_BIOGL</name>
<dbReference type="EnsemblMetazoa" id="BGLB001341-RB">
    <property type="protein sequence ID" value="BGLB001341-PB"/>
    <property type="gene ID" value="BGLB001341"/>
</dbReference>
<keyword evidence="1" id="KW-0560">Oxidoreductase</keyword>
<accession>A0A2C9JEB1</accession>
<gene>
    <name evidence="4" type="primary">106055007</name>
</gene>
<dbReference type="Pfam" id="PF02826">
    <property type="entry name" value="2-Hacid_dh_C"/>
    <property type="match status" value="1"/>
</dbReference>
<dbReference type="OrthoDB" id="298012at2759"/>
<dbReference type="PANTHER" id="PTHR43333">
    <property type="entry name" value="2-HACID_DH_C DOMAIN-CONTAINING PROTEIN"/>
    <property type="match status" value="1"/>
</dbReference>
<evidence type="ECO:0000313" key="5">
    <source>
        <dbReference type="Proteomes" id="UP000076420"/>
    </source>
</evidence>
<proteinExistence type="predicted"/>
<evidence type="ECO:0000313" key="4">
    <source>
        <dbReference type="EnsemblMetazoa" id="BGLB001341-PB"/>
    </source>
</evidence>
<keyword evidence="2" id="KW-0520">NAD</keyword>